<keyword evidence="3" id="KW-1185">Reference proteome</keyword>
<protein>
    <submittedName>
        <fullName evidence="2">Uncharacterized protein</fullName>
    </submittedName>
</protein>
<feature type="signal peptide" evidence="1">
    <location>
        <begin position="1"/>
        <end position="17"/>
    </location>
</feature>
<dbReference type="AlphaFoldDB" id="A0ABD3QPF3"/>
<evidence type="ECO:0000256" key="1">
    <source>
        <dbReference type="SAM" id="SignalP"/>
    </source>
</evidence>
<name>A0ABD3QPF3_9STRA</name>
<dbReference type="PANTHER" id="PTHR34823">
    <property type="entry name" value="GLCNAC-BINDING PROTEIN A"/>
    <property type="match status" value="1"/>
</dbReference>
<dbReference type="InterPro" id="IPR051024">
    <property type="entry name" value="GlcNAc_Chitin_IntDeg"/>
</dbReference>
<comment type="caution">
    <text evidence="2">The sequence shown here is derived from an EMBL/GenBank/DDBJ whole genome shotgun (WGS) entry which is preliminary data.</text>
</comment>
<gene>
    <name evidence="2" type="ORF">ACHAWO_005673</name>
</gene>
<reference evidence="2 3" key="1">
    <citation type="submission" date="2024-10" db="EMBL/GenBank/DDBJ databases">
        <title>Updated reference genomes for cyclostephanoid diatoms.</title>
        <authorList>
            <person name="Roberts W.R."/>
            <person name="Alverson A.J."/>
        </authorList>
    </citation>
    <scope>NUCLEOTIDE SEQUENCE [LARGE SCALE GENOMIC DNA]</scope>
    <source>
        <strain evidence="2 3">AJA010-31</strain>
    </source>
</reference>
<dbReference type="PANTHER" id="PTHR34823:SF1">
    <property type="entry name" value="CHITIN-BINDING TYPE-4 DOMAIN-CONTAINING PROTEIN"/>
    <property type="match status" value="1"/>
</dbReference>
<evidence type="ECO:0000313" key="3">
    <source>
        <dbReference type="Proteomes" id="UP001530400"/>
    </source>
</evidence>
<organism evidence="2 3">
    <name type="scientific">Cyclotella atomus</name>
    <dbReference type="NCBI Taxonomy" id="382360"/>
    <lineage>
        <taxon>Eukaryota</taxon>
        <taxon>Sar</taxon>
        <taxon>Stramenopiles</taxon>
        <taxon>Ochrophyta</taxon>
        <taxon>Bacillariophyta</taxon>
        <taxon>Coscinodiscophyceae</taxon>
        <taxon>Thalassiosirophycidae</taxon>
        <taxon>Stephanodiscales</taxon>
        <taxon>Stephanodiscaceae</taxon>
        <taxon>Cyclotella</taxon>
    </lineage>
</organism>
<keyword evidence="1" id="KW-0732">Signal</keyword>
<dbReference type="EMBL" id="JALLPJ020000107">
    <property type="protein sequence ID" value="KAL3802269.1"/>
    <property type="molecule type" value="Genomic_DNA"/>
</dbReference>
<feature type="chain" id="PRO_5044750367" evidence="1">
    <location>
        <begin position="18"/>
        <end position="344"/>
    </location>
</feature>
<evidence type="ECO:0000313" key="2">
    <source>
        <dbReference type="EMBL" id="KAL3802269.1"/>
    </source>
</evidence>
<accession>A0ABD3QPF3</accession>
<dbReference type="Proteomes" id="UP001530400">
    <property type="component" value="Unassembled WGS sequence"/>
</dbReference>
<proteinExistence type="predicted"/>
<sequence length="344" mass="37262">MIVKFCTLSALSALAQSVPGCAPRWQRGNPYTRDSLVSSVDVVDRAGTETVVTKNYKCISGSDLEPTLSHCSTYDPSNLLQASVAWTDNGVCDENAPAPASPTSALWSGVGCPKSWTEGAPYKAGELAEVDGAVFKCSTILFVNAWCGTRDYKPGAGLFWTNAWTRLGSCDGGTMNPTLSPVFQVLTNHEGCPKTFDSSFSHYEANDKVSVPVTDAVSVVYKCSSDLHESRWCNQFEPGRSYNLGWELVGYCDGTLSPTSSPAFDFLDEISGGCPRPYSSASLYQPGDQVSLWVEGATIDRAVVWECKQYPHSPYCNSGIHFSPGSENSHLGWKRKGYCQGSQR</sequence>